<name>A0A0P1AHE7_PLAHL</name>
<keyword evidence="2" id="KW-1185">Reference proteome</keyword>
<evidence type="ECO:0000313" key="1">
    <source>
        <dbReference type="EMBL" id="CEG40249.1"/>
    </source>
</evidence>
<reference evidence="2" key="1">
    <citation type="submission" date="2014-09" db="EMBL/GenBank/DDBJ databases">
        <authorList>
            <person name="Sharma Rahul"/>
            <person name="Thines Marco"/>
        </authorList>
    </citation>
    <scope>NUCLEOTIDE SEQUENCE [LARGE SCALE GENOMIC DNA]</scope>
</reference>
<protein>
    <submittedName>
        <fullName evidence="1">Uncharacterized protein</fullName>
    </submittedName>
</protein>
<dbReference type="Proteomes" id="UP000054928">
    <property type="component" value="Unassembled WGS sequence"/>
</dbReference>
<dbReference type="GeneID" id="36405516"/>
<organism evidence="1 2">
    <name type="scientific">Plasmopara halstedii</name>
    <name type="common">Downy mildew of sunflower</name>
    <dbReference type="NCBI Taxonomy" id="4781"/>
    <lineage>
        <taxon>Eukaryota</taxon>
        <taxon>Sar</taxon>
        <taxon>Stramenopiles</taxon>
        <taxon>Oomycota</taxon>
        <taxon>Peronosporomycetes</taxon>
        <taxon>Peronosporales</taxon>
        <taxon>Peronosporaceae</taxon>
        <taxon>Plasmopara</taxon>
    </lineage>
</organism>
<dbReference type="RefSeq" id="XP_024576618.1">
    <property type="nucleotide sequence ID" value="XM_024725886.1"/>
</dbReference>
<sequence>MQFRVVKVYGSLSSLVLHLISYKQVKVRSPAQDSRETGDCKRNLSQALVISSGCSC</sequence>
<evidence type="ECO:0000313" key="2">
    <source>
        <dbReference type="Proteomes" id="UP000054928"/>
    </source>
</evidence>
<proteinExistence type="predicted"/>
<accession>A0A0P1AHE7</accession>
<dbReference type="EMBL" id="CCYD01000468">
    <property type="protein sequence ID" value="CEG40249.1"/>
    <property type="molecule type" value="Genomic_DNA"/>
</dbReference>
<dbReference type="AlphaFoldDB" id="A0A0P1AHE7"/>